<dbReference type="EMBL" id="AP022563">
    <property type="protein sequence ID" value="BBX19153.1"/>
    <property type="molecule type" value="Genomic_DNA"/>
</dbReference>
<keyword evidence="3" id="KW-1185">Reference proteome</keyword>
<name>A0A7I7K532_9MYCO</name>
<accession>A0A7I7K532</accession>
<dbReference type="InterPro" id="IPR009057">
    <property type="entry name" value="Homeodomain-like_sf"/>
</dbReference>
<proteinExistence type="predicted"/>
<dbReference type="Proteomes" id="UP000467006">
    <property type="component" value="Chromosome"/>
</dbReference>
<dbReference type="AlphaFoldDB" id="A0A7I7K532"/>
<dbReference type="Gene3D" id="1.10.357.10">
    <property type="entry name" value="Tetracycline Repressor, domain 2"/>
    <property type="match status" value="1"/>
</dbReference>
<dbReference type="GO" id="GO:0003677">
    <property type="term" value="F:DNA binding"/>
    <property type="evidence" value="ECO:0007669"/>
    <property type="project" value="UniProtKB-UniRule"/>
</dbReference>
<gene>
    <name evidence="2" type="ORF">MDUV_40130</name>
</gene>
<protein>
    <submittedName>
        <fullName evidence="2">Uncharacterized protein</fullName>
    </submittedName>
</protein>
<evidence type="ECO:0000313" key="3">
    <source>
        <dbReference type="Proteomes" id="UP000467006"/>
    </source>
</evidence>
<dbReference type="Pfam" id="PF00440">
    <property type="entry name" value="TetR_N"/>
    <property type="match status" value="1"/>
</dbReference>
<dbReference type="InterPro" id="IPR001647">
    <property type="entry name" value="HTH_TetR"/>
</dbReference>
<sequence>MNLQRAAGRPRDASIDERVLAVTRELLLDVGWDELSVRLVATRAGVGRASLGRRWNSKAELVLHAILGETPDLAPFSGTDLYGWVEWLVRGSHELFARPDVRAAVPGLLVALRENAQLRSTLWATFSGPAIDLYVAHVDAQTEAQRRRAELDARALLAMAAGAALFTATVADEADAEALRARIAQLLTAAVG</sequence>
<dbReference type="RefSeq" id="WP_098000449.1">
    <property type="nucleotide sequence ID" value="NZ_AP022563.1"/>
</dbReference>
<evidence type="ECO:0000256" key="1">
    <source>
        <dbReference type="ARBA" id="ARBA00023125"/>
    </source>
</evidence>
<dbReference type="KEGG" id="mdu:MDUV_40130"/>
<keyword evidence="1" id="KW-0238">DNA-binding</keyword>
<dbReference type="PROSITE" id="PS50977">
    <property type="entry name" value="HTH_TETR_2"/>
    <property type="match status" value="1"/>
</dbReference>
<evidence type="ECO:0000313" key="2">
    <source>
        <dbReference type="EMBL" id="BBX19153.1"/>
    </source>
</evidence>
<organism evidence="2 3">
    <name type="scientific">Mycolicibacterium duvalii</name>
    <dbReference type="NCBI Taxonomy" id="39688"/>
    <lineage>
        <taxon>Bacteria</taxon>
        <taxon>Bacillati</taxon>
        <taxon>Actinomycetota</taxon>
        <taxon>Actinomycetes</taxon>
        <taxon>Mycobacteriales</taxon>
        <taxon>Mycobacteriaceae</taxon>
        <taxon>Mycolicibacterium</taxon>
    </lineage>
</organism>
<dbReference type="OrthoDB" id="4716833at2"/>
<reference evidence="2 3" key="1">
    <citation type="journal article" date="2019" name="Emerg. Microbes Infect.">
        <title>Comprehensive subspecies identification of 175 nontuberculous mycobacteria species based on 7547 genomic profiles.</title>
        <authorList>
            <person name="Matsumoto Y."/>
            <person name="Kinjo T."/>
            <person name="Motooka D."/>
            <person name="Nabeya D."/>
            <person name="Jung N."/>
            <person name="Uechi K."/>
            <person name="Horii T."/>
            <person name="Iida T."/>
            <person name="Fujita J."/>
            <person name="Nakamura S."/>
        </authorList>
    </citation>
    <scope>NUCLEOTIDE SEQUENCE [LARGE SCALE GENOMIC DNA]</scope>
    <source>
        <strain evidence="2 3">JCM 6396</strain>
    </source>
</reference>
<dbReference type="SUPFAM" id="SSF46689">
    <property type="entry name" value="Homeodomain-like"/>
    <property type="match status" value="1"/>
</dbReference>